<evidence type="ECO:0000256" key="5">
    <source>
        <dbReference type="ARBA" id="ARBA00022741"/>
    </source>
</evidence>
<keyword evidence="10" id="KW-0732">Signal</keyword>
<keyword evidence="7" id="KW-0067">ATP-binding</keyword>
<keyword evidence="5" id="KW-0547">Nucleotide-binding</keyword>
<dbReference type="PANTHER" id="PTHR43547">
    <property type="entry name" value="TWO-COMPONENT HISTIDINE KINASE"/>
    <property type="match status" value="1"/>
</dbReference>
<dbReference type="InterPro" id="IPR003594">
    <property type="entry name" value="HATPase_dom"/>
</dbReference>
<accession>A0ABW9XLA2</accession>
<dbReference type="InterPro" id="IPR004358">
    <property type="entry name" value="Sig_transdc_His_kin-like_C"/>
</dbReference>
<evidence type="ECO:0000256" key="6">
    <source>
        <dbReference type="ARBA" id="ARBA00022777"/>
    </source>
</evidence>
<dbReference type="Pfam" id="PF02518">
    <property type="entry name" value="HATPase_c"/>
    <property type="match status" value="1"/>
</dbReference>
<evidence type="ECO:0000256" key="7">
    <source>
        <dbReference type="ARBA" id="ARBA00022840"/>
    </source>
</evidence>
<evidence type="ECO:0000259" key="11">
    <source>
        <dbReference type="PROSITE" id="PS50109"/>
    </source>
</evidence>
<protein>
    <recommendedName>
        <fullName evidence="2">histidine kinase</fullName>
        <ecNumber evidence="2">2.7.13.3</ecNumber>
    </recommendedName>
</protein>
<evidence type="ECO:0000313" key="12">
    <source>
        <dbReference type="EMBL" id="NBD23392.1"/>
    </source>
</evidence>
<keyword evidence="13" id="KW-1185">Reference proteome</keyword>
<proteinExistence type="predicted"/>
<dbReference type="SMART" id="SM00387">
    <property type="entry name" value="HATPase_c"/>
    <property type="match status" value="1"/>
</dbReference>
<keyword evidence="8" id="KW-0902">Two-component regulatory system</keyword>
<name>A0ABW9XLA2_9BACL</name>
<feature type="transmembrane region" description="Helical" evidence="9">
    <location>
        <begin position="88"/>
        <end position="108"/>
    </location>
</feature>
<sequence length="440" mass="48888">MIFYFFALSAAAAVLLVSNPRHETNRWAAFFLVCASIGGAEPTLREAGWPRFADAAVYVNQTFTPCGILAFSLAYAERLPRGRTRRRLTAVLLFFPAGLMLAATPMWPALEIDFPLLLCWVGPYYGAACYVLVRALWKEEDARRKRNRLITTLIIVPTVLATLAFINVARAIKPDFDFFAYISIFMIYSLSMALLCVFVYGFLGVKLRIEHDPLDTTMKAVSSGTAMLNHTIKNEIGKISLSTLNLRHQLPDADADTRQHLAIIAQSSEHMLEMVTRIHHRTKAIVLHERPHALDDLVRDCLDRYAGLLEERGITHAFSPLERPVLLLDAIHIREVLGNLIMNAVEAMEGGGHLDVALDGNKRNIVLTVSDNGPGIPKERLRRVMEPFYSTKSRVDNYGLGLSYAYNVMLLSGGTLSLSGAAGGGTCAALTFPRKKQRKE</sequence>
<feature type="transmembrane region" description="Helical" evidence="9">
    <location>
        <begin position="114"/>
        <end position="137"/>
    </location>
</feature>
<evidence type="ECO:0000256" key="3">
    <source>
        <dbReference type="ARBA" id="ARBA00022553"/>
    </source>
</evidence>
<dbReference type="InterPro" id="IPR036890">
    <property type="entry name" value="HATPase_C_sf"/>
</dbReference>
<feature type="transmembrane region" description="Helical" evidence="9">
    <location>
        <begin position="149"/>
        <end position="172"/>
    </location>
</feature>
<dbReference type="PANTHER" id="PTHR43547:SF2">
    <property type="entry name" value="HYBRID SIGNAL TRANSDUCTION HISTIDINE KINASE C"/>
    <property type="match status" value="1"/>
</dbReference>
<keyword evidence="4" id="KW-0808">Transferase</keyword>
<dbReference type="Gene3D" id="3.30.565.10">
    <property type="entry name" value="Histidine kinase-like ATPase, C-terminal domain"/>
    <property type="match status" value="1"/>
</dbReference>
<feature type="transmembrane region" description="Helical" evidence="9">
    <location>
        <begin position="178"/>
        <end position="203"/>
    </location>
</feature>
<evidence type="ECO:0000256" key="8">
    <source>
        <dbReference type="ARBA" id="ARBA00023012"/>
    </source>
</evidence>
<evidence type="ECO:0000256" key="9">
    <source>
        <dbReference type="SAM" id="Phobius"/>
    </source>
</evidence>
<evidence type="ECO:0000256" key="1">
    <source>
        <dbReference type="ARBA" id="ARBA00000085"/>
    </source>
</evidence>
<comment type="catalytic activity">
    <reaction evidence="1">
        <text>ATP + protein L-histidine = ADP + protein N-phospho-L-histidine.</text>
        <dbReference type="EC" id="2.7.13.3"/>
    </reaction>
</comment>
<dbReference type="GO" id="GO:0016301">
    <property type="term" value="F:kinase activity"/>
    <property type="evidence" value="ECO:0007669"/>
    <property type="project" value="UniProtKB-KW"/>
</dbReference>
<feature type="signal peptide" evidence="10">
    <location>
        <begin position="1"/>
        <end position="23"/>
    </location>
</feature>
<feature type="chain" id="PRO_5045106280" description="histidine kinase" evidence="10">
    <location>
        <begin position="24"/>
        <end position="440"/>
    </location>
</feature>
<feature type="transmembrane region" description="Helical" evidence="9">
    <location>
        <begin position="55"/>
        <end position="76"/>
    </location>
</feature>
<dbReference type="EMBL" id="JAAAMV010000002">
    <property type="protein sequence ID" value="NBD23392.1"/>
    <property type="molecule type" value="Genomic_DNA"/>
</dbReference>
<dbReference type="EC" id="2.7.13.3" evidence="2"/>
<evidence type="ECO:0000256" key="10">
    <source>
        <dbReference type="SAM" id="SignalP"/>
    </source>
</evidence>
<dbReference type="PRINTS" id="PR00344">
    <property type="entry name" value="BCTRLSENSOR"/>
</dbReference>
<keyword evidence="9" id="KW-0472">Membrane</keyword>
<keyword evidence="9" id="KW-0812">Transmembrane</keyword>
<dbReference type="RefSeq" id="WP_161741811.1">
    <property type="nucleotide sequence ID" value="NZ_JAAAMV010000002.1"/>
</dbReference>
<keyword evidence="6 12" id="KW-0418">Kinase</keyword>
<keyword evidence="3" id="KW-0597">Phosphoprotein</keyword>
<feature type="domain" description="Histidine kinase" evidence="11">
    <location>
        <begin position="227"/>
        <end position="436"/>
    </location>
</feature>
<dbReference type="SUPFAM" id="SSF55874">
    <property type="entry name" value="ATPase domain of HSP90 chaperone/DNA topoisomerase II/histidine kinase"/>
    <property type="match status" value="1"/>
</dbReference>
<gene>
    <name evidence="12" type="ORF">GT019_05870</name>
</gene>
<dbReference type="InterPro" id="IPR005467">
    <property type="entry name" value="His_kinase_dom"/>
</dbReference>
<reference evidence="12 13" key="1">
    <citation type="submission" date="2020-01" db="EMBL/GenBank/DDBJ databases">
        <title>Paenibacillus soybeanensis sp. nov. isolated from the nodules of soybean (Glycine max(L.) Merr).</title>
        <authorList>
            <person name="Wang H."/>
        </authorList>
    </citation>
    <scope>NUCLEOTIDE SEQUENCE [LARGE SCALE GENOMIC DNA]</scope>
    <source>
        <strain evidence="12 13">T1</strain>
    </source>
</reference>
<evidence type="ECO:0000313" key="13">
    <source>
        <dbReference type="Proteomes" id="UP000665561"/>
    </source>
</evidence>
<comment type="caution">
    <text evidence="12">The sequence shown here is derived from an EMBL/GenBank/DDBJ whole genome shotgun (WGS) entry which is preliminary data.</text>
</comment>
<evidence type="ECO:0000256" key="2">
    <source>
        <dbReference type="ARBA" id="ARBA00012438"/>
    </source>
</evidence>
<organism evidence="12 13">
    <name type="scientific">Paenibacillus glycinis</name>
    <dbReference type="NCBI Taxonomy" id="2697035"/>
    <lineage>
        <taxon>Bacteria</taxon>
        <taxon>Bacillati</taxon>
        <taxon>Bacillota</taxon>
        <taxon>Bacilli</taxon>
        <taxon>Bacillales</taxon>
        <taxon>Paenibacillaceae</taxon>
        <taxon>Paenibacillus</taxon>
    </lineage>
</organism>
<dbReference type="CDD" id="cd00075">
    <property type="entry name" value="HATPase"/>
    <property type="match status" value="1"/>
</dbReference>
<keyword evidence="9" id="KW-1133">Transmembrane helix</keyword>
<dbReference type="PROSITE" id="PS50109">
    <property type="entry name" value="HIS_KIN"/>
    <property type="match status" value="1"/>
</dbReference>
<evidence type="ECO:0000256" key="4">
    <source>
        <dbReference type="ARBA" id="ARBA00022679"/>
    </source>
</evidence>
<dbReference type="Proteomes" id="UP000665561">
    <property type="component" value="Unassembled WGS sequence"/>
</dbReference>